<evidence type="ECO:0000313" key="13">
    <source>
        <dbReference type="EMBL" id="SEF06254.1"/>
    </source>
</evidence>
<evidence type="ECO:0000256" key="9">
    <source>
        <dbReference type="PROSITE-ProRule" id="PRU00284"/>
    </source>
</evidence>
<dbReference type="CDD" id="cd11386">
    <property type="entry name" value="MCP_signal"/>
    <property type="match status" value="1"/>
</dbReference>
<dbReference type="PROSITE" id="PS50885">
    <property type="entry name" value="HAMP"/>
    <property type="match status" value="1"/>
</dbReference>
<dbReference type="InterPro" id="IPR004090">
    <property type="entry name" value="Chemotax_Me-accpt_rcpt"/>
</dbReference>
<comment type="similarity">
    <text evidence="8">Belongs to the methyl-accepting chemotaxis (MCP) protein family.</text>
</comment>
<evidence type="ECO:0000256" key="7">
    <source>
        <dbReference type="ARBA" id="ARBA00023224"/>
    </source>
</evidence>
<dbReference type="PANTHER" id="PTHR32089:SF119">
    <property type="entry name" value="METHYL-ACCEPTING CHEMOTAXIS PROTEIN CTPL"/>
    <property type="match status" value="1"/>
</dbReference>
<dbReference type="PROSITE" id="PS50111">
    <property type="entry name" value="CHEMOTAXIS_TRANSDUC_2"/>
    <property type="match status" value="1"/>
</dbReference>
<dbReference type="GO" id="GO:0007165">
    <property type="term" value="P:signal transduction"/>
    <property type="evidence" value="ECO:0007669"/>
    <property type="project" value="UniProtKB-KW"/>
</dbReference>
<organism evidence="13 14">
    <name type="scientific">Pseudomonas palleroniana</name>
    <dbReference type="NCBI Taxonomy" id="191390"/>
    <lineage>
        <taxon>Bacteria</taxon>
        <taxon>Pseudomonadati</taxon>
        <taxon>Pseudomonadota</taxon>
        <taxon>Gammaproteobacteria</taxon>
        <taxon>Pseudomonadales</taxon>
        <taxon>Pseudomonadaceae</taxon>
        <taxon>Pseudomonas</taxon>
    </lineage>
</organism>
<keyword evidence="6 10" id="KW-0472">Membrane</keyword>
<dbReference type="Proteomes" id="UP000199129">
    <property type="component" value="Unassembled WGS sequence"/>
</dbReference>
<evidence type="ECO:0000256" key="1">
    <source>
        <dbReference type="ARBA" id="ARBA00004651"/>
    </source>
</evidence>
<evidence type="ECO:0000313" key="14">
    <source>
        <dbReference type="Proteomes" id="UP000199129"/>
    </source>
</evidence>
<evidence type="ECO:0000259" key="12">
    <source>
        <dbReference type="PROSITE" id="PS50885"/>
    </source>
</evidence>
<name>A0A1H5NY06_9PSED</name>
<dbReference type="InterPro" id="IPR004089">
    <property type="entry name" value="MCPsignal_dom"/>
</dbReference>
<dbReference type="SUPFAM" id="SSF58104">
    <property type="entry name" value="Methyl-accepting chemotaxis protein (MCP) signaling domain"/>
    <property type="match status" value="1"/>
</dbReference>
<dbReference type="GO" id="GO:0005886">
    <property type="term" value="C:plasma membrane"/>
    <property type="evidence" value="ECO:0007669"/>
    <property type="project" value="UniProtKB-SubCell"/>
</dbReference>
<feature type="domain" description="HAMP" evidence="12">
    <location>
        <begin position="221"/>
        <end position="274"/>
    </location>
</feature>
<dbReference type="AlphaFoldDB" id="A0A1H5NY06"/>
<comment type="subcellular location">
    <subcellularLocation>
        <location evidence="1">Cell membrane</location>
        <topology evidence="1">Multi-pass membrane protein</topology>
    </subcellularLocation>
</comment>
<dbReference type="EMBL" id="FNUA01000002">
    <property type="protein sequence ID" value="SEF06254.1"/>
    <property type="molecule type" value="Genomic_DNA"/>
</dbReference>
<evidence type="ECO:0000256" key="3">
    <source>
        <dbReference type="ARBA" id="ARBA00022481"/>
    </source>
</evidence>
<evidence type="ECO:0000256" key="8">
    <source>
        <dbReference type="ARBA" id="ARBA00029447"/>
    </source>
</evidence>
<keyword evidence="2" id="KW-1003">Cell membrane</keyword>
<keyword evidence="5 10" id="KW-1133">Transmembrane helix</keyword>
<reference evidence="13 14" key="1">
    <citation type="submission" date="2016-10" db="EMBL/GenBank/DDBJ databases">
        <authorList>
            <person name="de Groot N.N."/>
        </authorList>
    </citation>
    <scope>NUCLEOTIDE SEQUENCE [LARGE SCALE GENOMIC DNA]</scope>
    <source>
        <strain evidence="13 14">BS3265</strain>
    </source>
</reference>
<evidence type="ECO:0000256" key="5">
    <source>
        <dbReference type="ARBA" id="ARBA00022989"/>
    </source>
</evidence>
<dbReference type="InterPro" id="IPR003660">
    <property type="entry name" value="HAMP_dom"/>
</dbReference>
<dbReference type="SMART" id="SM00283">
    <property type="entry name" value="MA"/>
    <property type="match status" value="1"/>
</dbReference>
<proteinExistence type="inferred from homology"/>
<evidence type="ECO:0000256" key="4">
    <source>
        <dbReference type="ARBA" id="ARBA00022692"/>
    </source>
</evidence>
<feature type="transmembrane region" description="Helical" evidence="10">
    <location>
        <begin position="197"/>
        <end position="214"/>
    </location>
</feature>
<protein>
    <submittedName>
        <fullName evidence="13">Methyl-accepting chemotaxis protein</fullName>
    </submittedName>
</protein>
<dbReference type="FunFam" id="1.10.287.950:FF:000001">
    <property type="entry name" value="Methyl-accepting chemotaxis sensory transducer"/>
    <property type="match status" value="1"/>
</dbReference>
<dbReference type="Pfam" id="PF00015">
    <property type="entry name" value="MCPsignal"/>
    <property type="match status" value="1"/>
</dbReference>
<dbReference type="GO" id="GO:0004888">
    <property type="term" value="F:transmembrane signaling receptor activity"/>
    <property type="evidence" value="ECO:0007669"/>
    <property type="project" value="InterPro"/>
</dbReference>
<evidence type="ECO:0000259" key="11">
    <source>
        <dbReference type="PROSITE" id="PS50111"/>
    </source>
</evidence>
<dbReference type="PRINTS" id="PR00260">
    <property type="entry name" value="CHEMTRNSDUCR"/>
</dbReference>
<keyword evidence="3" id="KW-0488">Methylation</keyword>
<evidence type="ECO:0000256" key="2">
    <source>
        <dbReference type="ARBA" id="ARBA00022475"/>
    </source>
</evidence>
<keyword evidence="4 10" id="KW-0812">Transmembrane</keyword>
<dbReference type="PANTHER" id="PTHR32089">
    <property type="entry name" value="METHYL-ACCEPTING CHEMOTAXIS PROTEIN MCPB"/>
    <property type="match status" value="1"/>
</dbReference>
<evidence type="ECO:0000256" key="10">
    <source>
        <dbReference type="SAM" id="Phobius"/>
    </source>
</evidence>
<sequence length="551" mass="58906">MVSDIKAVGYGDISMTIKLRLVLLIATGLLTALIMSLASYLGNTRMAAAVQDNEMSMTVLRNHMEADMMHDALRADVLSAMLVGLGKSTSTAAEVNASIKEHAEHFRQVLSDNLKLPLDDALRVNLEKIKPTLDTYISAGERIVALALDNPEAARGELATFNSIFSQLEDQMATLSEQIETNTQQTSVGTQQTIHNANLTLAVVLIASLLLLLAQGRWVALSIMAPLRAASRIAASIAQGNLSEPIVEPQRKDEASSLIRSLAIMQRDLRGMIEVVRSNAHGVNGMSEQLSQGCHEVADSSQQQSSAASTMAAAASEMTASIEEITRHSERALSMANQAQSLAKDGGQVIHQVVTDMDGIARSAQQSAQVIRTLDKDSEAIYSIIQVIKGIADQTNLLALNAAIEAARAGEQGRGFAVVADEVRSLAGRTSASTQEIASMVGRIQQSTREAVMSMEEGVAQVDKGMAVTADVERAIREILQATLNTTELVTDISRTISEQSLASNEIAHQVEMIAGMSQNNSRVIGETASTTDELSSLAGKLSQSVDRFQL</sequence>
<keyword evidence="7 9" id="KW-0807">Transducer</keyword>
<accession>A0A1H5NY06</accession>
<feature type="domain" description="Methyl-accepting transducer" evidence="11">
    <location>
        <begin position="279"/>
        <end position="515"/>
    </location>
</feature>
<dbReference type="Pfam" id="PF00672">
    <property type="entry name" value="HAMP"/>
    <property type="match status" value="1"/>
</dbReference>
<feature type="transmembrane region" description="Helical" evidence="10">
    <location>
        <begin position="21"/>
        <end position="41"/>
    </location>
</feature>
<gene>
    <name evidence="13" type="ORF">SAMN04490198_4905</name>
</gene>
<dbReference type="Gene3D" id="1.10.287.950">
    <property type="entry name" value="Methyl-accepting chemotaxis protein"/>
    <property type="match status" value="1"/>
</dbReference>
<evidence type="ECO:0000256" key="6">
    <source>
        <dbReference type="ARBA" id="ARBA00023136"/>
    </source>
</evidence>
<dbReference type="Pfam" id="PF12729">
    <property type="entry name" value="4HB_MCP_1"/>
    <property type="match status" value="1"/>
</dbReference>
<dbReference type="SMART" id="SM00304">
    <property type="entry name" value="HAMP"/>
    <property type="match status" value="2"/>
</dbReference>
<dbReference type="InterPro" id="IPR024478">
    <property type="entry name" value="HlyB_4HB_MCP"/>
</dbReference>
<dbReference type="GO" id="GO:0006935">
    <property type="term" value="P:chemotaxis"/>
    <property type="evidence" value="ECO:0007669"/>
    <property type="project" value="InterPro"/>
</dbReference>